<gene>
    <name evidence="2" type="ORF">KC571_01860</name>
</gene>
<keyword evidence="2" id="KW-0808">Transferase</keyword>
<comment type="caution">
    <text evidence="2">The sequence shown here is derived from an EMBL/GenBank/DDBJ whole genome shotgun (WGS) entry which is preliminary data.</text>
</comment>
<accession>A0A955LH43</accession>
<dbReference type="CDD" id="cd02440">
    <property type="entry name" value="AdoMet_MTases"/>
    <property type="match status" value="1"/>
</dbReference>
<dbReference type="Proteomes" id="UP000701698">
    <property type="component" value="Unassembled WGS sequence"/>
</dbReference>
<keyword evidence="2" id="KW-0489">Methyltransferase</keyword>
<dbReference type="GO" id="GO:0032259">
    <property type="term" value="P:methylation"/>
    <property type="evidence" value="ECO:0007669"/>
    <property type="project" value="UniProtKB-KW"/>
</dbReference>
<dbReference type="AlphaFoldDB" id="A0A955LH43"/>
<dbReference type="InterPro" id="IPR013216">
    <property type="entry name" value="Methyltransf_11"/>
</dbReference>
<organism evidence="2 3">
    <name type="scientific">candidate division WWE3 bacterium</name>
    <dbReference type="NCBI Taxonomy" id="2053526"/>
    <lineage>
        <taxon>Bacteria</taxon>
        <taxon>Katanobacteria</taxon>
    </lineage>
</organism>
<feature type="domain" description="Methyltransferase type 11" evidence="1">
    <location>
        <begin position="50"/>
        <end position="145"/>
    </location>
</feature>
<proteinExistence type="predicted"/>
<dbReference type="InterPro" id="IPR029063">
    <property type="entry name" value="SAM-dependent_MTases_sf"/>
</dbReference>
<reference evidence="2" key="2">
    <citation type="journal article" date="2021" name="Microbiome">
        <title>Successional dynamics and alternative stable states in a saline activated sludge microbial community over 9 years.</title>
        <authorList>
            <person name="Wang Y."/>
            <person name="Ye J."/>
            <person name="Ju F."/>
            <person name="Liu L."/>
            <person name="Boyd J.A."/>
            <person name="Deng Y."/>
            <person name="Parks D.H."/>
            <person name="Jiang X."/>
            <person name="Yin X."/>
            <person name="Woodcroft B.J."/>
            <person name="Tyson G.W."/>
            <person name="Hugenholtz P."/>
            <person name="Polz M.F."/>
            <person name="Zhang T."/>
        </authorList>
    </citation>
    <scope>NUCLEOTIDE SEQUENCE</scope>
    <source>
        <strain evidence="2">HKST-UBA01</strain>
    </source>
</reference>
<dbReference type="Pfam" id="PF08241">
    <property type="entry name" value="Methyltransf_11"/>
    <property type="match status" value="1"/>
</dbReference>
<name>A0A955LH43_UNCKA</name>
<reference evidence="2" key="1">
    <citation type="submission" date="2020-04" db="EMBL/GenBank/DDBJ databases">
        <authorList>
            <person name="Zhang T."/>
        </authorList>
    </citation>
    <scope>NUCLEOTIDE SEQUENCE</scope>
    <source>
        <strain evidence="2">HKST-UBA01</strain>
    </source>
</reference>
<dbReference type="GO" id="GO:0008757">
    <property type="term" value="F:S-adenosylmethionine-dependent methyltransferase activity"/>
    <property type="evidence" value="ECO:0007669"/>
    <property type="project" value="InterPro"/>
</dbReference>
<evidence type="ECO:0000313" key="2">
    <source>
        <dbReference type="EMBL" id="MCA9390123.1"/>
    </source>
</evidence>
<sequence length="250" mass="29095">MSSQPKADISDYDQSGYDYRRYWDNRQYDNLAEKKILKKLLPKFSEQLIDIGGGYGRLIDVYLDRAKHITIFDYSQQLLRTAQSVIETNNYHHIETQQGDIYSMPFHDKVFDTALLIRVIHHLERPSLALNEISRIIRPGGTIILQVGNKKHLKNVIKAKITRNKELVNTKPVNISREGIFYQFHPSYIEEKLKENGFKLVSTHSVSNIRIPLIYRIIPAPLLVAFDQLITPLFNRFDWGPSLFIVAQKQ</sequence>
<dbReference type="EMBL" id="JAGQKX010000034">
    <property type="protein sequence ID" value="MCA9390123.1"/>
    <property type="molecule type" value="Genomic_DNA"/>
</dbReference>
<protein>
    <submittedName>
        <fullName evidence="2">Class I SAM-dependent methyltransferase</fullName>
    </submittedName>
</protein>
<evidence type="ECO:0000259" key="1">
    <source>
        <dbReference type="Pfam" id="PF08241"/>
    </source>
</evidence>
<dbReference type="Gene3D" id="3.40.50.150">
    <property type="entry name" value="Vaccinia Virus protein VP39"/>
    <property type="match status" value="1"/>
</dbReference>
<dbReference type="PANTHER" id="PTHR43591">
    <property type="entry name" value="METHYLTRANSFERASE"/>
    <property type="match status" value="1"/>
</dbReference>
<evidence type="ECO:0000313" key="3">
    <source>
        <dbReference type="Proteomes" id="UP000701698"/>
    </source>
</evidence>
<dbReference type="SUPFAM" id="SSF53335">
    <property type="entry name" value="S-adenosyl-L-methionine-dependent methyltransferases"/>
    <property type="match status" value="1"/>
</dbReference>